<gene>
    <name evidence="5" type="ORF">EIP91_001678</name>
</gene>
<evidence type="ECO:0000256" key="1">
    <source>
        <dbReference type="PROSITE-ProRule" id="PRU00175"/>
    </source>
</evidence>
<evidence type="ECO:0000256" key="3">
    <source>
        <dbReference type="SAM" id="MobiDB-lite"/>
    </source>
</evidence>
<dbReference type="SUPFAM" id="SSF57850">
    <property type="entry name" value="RING/U-box"/>
    <property type="match status" value="1"/>
</dbReference>
<proteinExistence type="predicted"/>
<organism evidence="5 6">
    <name type="scientific">Steccherinum ochraceum</name>
    <dbReference type="NCBI Taxonomy" id="92696"/>
    <lineage>
        <taxon>Eukaryota</taxon>
        <taxon>Fungi</taxon>
        <taxon>Dikarya</taxon>
        <taxon>Basidiomycota</taxon>
        <taxon>Agaricomycotina</taxon>
        <taxon>Agaricomycetes</taxon>
        <taxon>Polyporales</taxon>
        <taxon>Steccherinaceae</taxon>
        <taxon>Steccherinum</taxon>
    </lineage>
</organism>
<feature type="compositionally biased region" description="Acidic residues" evidence="3">
    <location>
        <begin position="277"/>
        <end position="286"/>
    </location>
</feature>
<keyword evidence="6" id="KW-1185">Reference proteome</keyword>
<protein>
    <recommendedName>
        <fullName evidence="4">RING-type domain-containing protein</fullName>
    </recommendedName>
</protein>
<dbReference type="InterPro" id="IPR001841">
    <property type="entry name" value="Znf_RING"/>
</dbReference>
<name>A0A4R0RU75_9APHY</name>
<keyword evidence="2" id="KW-0175">Coiled coil</keyword>
<dbReference type="PROSITE" id="PS50089">
    <property type="entry name" value="ZF_RING_2"/>
    <property type="match status" value="1"/>
</dbReference>
<keyword evidence="1" id="KW-0479">Metal-binding</keyword>
<dbReference type="Gene3D" id="3.30.40.10">
    <property type="entry name" value="Zinc/RING finger domain, C3HC4 (zinc finger)"/>
    <property type="match status" value="1"/>
</dbReference>
<dbReference type="SMART" id="SM00184">
    <property type="entry name" value="RING"/>
    <property type="match status" value="1"/>
</dbReference>
<keyword evidence="1" id="KW-0862">Zinc</keyword>
<dbReference type="Proteomes" id="UP000292702">
    <property type="component" value="Unassembled WGS sequence"/>
</dbReference>
<feature type="domain" description="RING-type" evidence="4">
    <location>
        <begin position="7"/>
        <end position="50"/>
    </location>
</feature>
<feature type="coiled-coil region" evidence="2">
    <location>
        <begin position="133"/>
        <end position="240"/>
    </location>
</feature>
<feature type="region of interest" description="Disordered" evidence="3">
    <location>
        <begin position="266"/>
        <end position="286"/>
    </location>
</feature>
<evidence type="ECO:0000256" key="2">
    <source>
        <dbReference type="SAM" id="Coils"/>
    </source>
</evidence>
<keyword evidence="1" id="KW-0863">Zinc-finger</keyword>
<evidence type="ECO:0000313" key="5">
    <source>
        <dbReference type="EMBL" id="TCD66184.1"/>
    </source>
</evidence>
<dbReference type="EMBL" id="RWJN01000146">
    <property type="protein sequence ID" value="TCD66184.1"/>
    <property type="molecule type" value="Genomic_DNA"/>
</dbReference>
<evidence type="ECO:0000259" key="4">
    <source>
        <dbReference type="PROSITE" id="PS50089"/>
    </source>
</evidence>
<dbReference type="GO" id="GO:0008270">
    <property type="term" value="F:zinc ion binding"/>
    <property type="evidence" value="ECO:0007669"/>
    <property type="project" value="UniProtKB-KW"/>
</dbReference>
<comment type="caution">
    <text evidence="5">The sequence shown here is derived from an EMBL/GenBank/DDBJ whole genome shotgun (WGS) entry which is preliminary data.</text>
</comment>
<reference evidence="5 6" key="1">
    <citation type="submission" date="2018-11" db="EMBL/GenBank/DDBJ databases">
        <title>Genome assembly of Steccherinum ochraceum LE-BIN_3174, the white-rot fungus of the Steccherinaceae family (The Residual Polyporoid clade, Polyporales, Basidiomycota).</title>
        <authorList>
            <person name="Fedorova T.V."/>
            <person name="Glazunova O.A."/>
            <person name="Landesman E.O."/>
            <person name="Moiseenko K.V."/>
            <person name="Psurtseva N.V."/>
            <person name="Savinova O.S."/>
            <person name="Shakhova N.V."/>
            <person name="Tyazhelova T.V."/>
            <person name="Vasina D.V."/>
        </authorList>
    </citation>
    <scope>NUCLEOTIDE SEQUENCE [LARGE SCALE GENOMIC DNA]</scope>
    <source>
        <strain evidence="5 6">LE-BIN_3174</strain>
    </source>
</reference>
<sequence length="286" mass="32742">MPSAPRCMICHEDFDDTVHPWTTSCGHLFCETCTNFHFSFDRETPCPFCRTAIKRAQLFRLYFDYNNEEDADGQGTNREDLVARTEDVVKRCQEAVADPTTVDVDAIRVTVESAEVLIKALDVVPPPRLKTLLQSLAITLADMRKRLQEQNEQRDVESYNAKLKKVEVKYQHKLKKARGKTEEAGQLLQEALDGSQVENNKLQVEIVKLREKLQTVHGELEKAQNLQEDAEARTQVLTAETDELRRSALKYKKKYIVLKQAVKDTKNKTNSSRAQRDEDDSLMIIG</sequence>
<dbReference type="AlphaFoldDB" id="A0A4R0RU75"/>
<accession>A0A4R0RU75</accession>
<evidence type="ECO:0000313" key="6">
    <source>
        <dbReference type="Proteomes" id="UP000292702"/>
    </source>
</evidence>
<dbReference type="Pfam" id="PF14634">
    <property type="entry name" value="zf-RING_5"/>
    <property type="match status" value="1"/>
</dbReference>
<dbReference type="InterPro" id="IPR013083">
    <property type="entry name" value="Znf_RING/FYVE/PHD"/>
</dbReference>
<dbReference type="OrthoDB" id="6105938at2759"/>